<dbReference type="AlphaFoldDB" id="A0A5J5AMA3"/>
<feature type="region of interest" description="Disordered" evidence="1">
    <location>
        <begin position="46"/>
        <end position="77"/>
    </location>
</feature>
<evidence type="ECO:0008006" key="4">
    <source>
        <dbReference type="Google" id="ProtNLM"/>
    </source>
</evidence>
<name>A0A5J5AMA3_9ASTE</name>
<evidence type="ECO:0000256" key="1">
    <source>
        <dbReference type="SAM" id="MobiDB-lite"/>
    </source>
</evidence>
<proteinExistence type="predicted"/>
<sequence length="143" mass="15829">MKFLGQNPTQLESRLRVKIRWIEAESIKIQILMDFEVDGDLNGEVLGDSVDMEGREGDGNGTGGSSDEGVFEQDQDKKVIQDLSEREIVPLDEPEALNSSAPIDEPYVGLEFESEAAAHAFYNTYATRVGFHHPCEQALSIKA</sequence>
<gene>
    <name evidence="2" type="ORF">F0562_006233</name>
</gene>
<protein>
    <recommendedName>
        <fullName evidence="4">Protein FAR1-RELATED SEQUENCE</fullName>
    </recommendedName>
</protein>
<reference evidence="2 3" key="1">
    <citation type="submission" date="2019-09" db="EMBL/GenBank/DDBJ databases">
        <title>A chromosome-level genome assembly of the Chinese tupelo Nyssa sinensis.</title>
        <authorList>
            <person name="Yang X."/>
            <person name="Kang M."/>
            <person name="Yang Y."/>
            <person name="Xiong H."/>
            <person name="Wang M."/>
            <person name="Zhang Z."/>
            <person name="Wang Z."/>
            <person name="Wu H."/>
            <person name="Ma T."/>
            <person name="Liu J."/>
            <person name="Xi Z."/>
        </authorList>
    </citation>
    <scope>NUCLEOTIDE SEQUENCE [LARGE SCALE GENOMIC DNA]</scope>
    <source>
        <strain evidence="2">J267</strain>
        <tissue evidence="2">Leaf</tissue>
    </source>
</reference>
<evidence type="ECO:0000313" key="2">
    <source>
        <dbReference type="EMBL" id="KAA8531414.1"/>
    </source>
</evidence>
<dbReference type="PANTHER" id="PTHR46328">
    <property type="entry name" value="FAR-RED IMPAIRED RESPONSIVE (FAR1) FAMILY PROTEIN-RELATED"/>
    <property type="match status" value="1"/>
</dbReference>
<dbReference type="OrthoDB" id="1824332at2759"/>
<keyword evidence="3" id="KW-1185">Reference proteome</keyword>
<accession>A0A5J5AMA3</accession>
<dbReference type="Proteomes" id="UP000325577">
    <property type="component" value="Linkage Group LG2"/>
</dbReference>
<dbReference type="PANTHER" id="PTHR46328:SF42">
    <property type="entry name" value="PROTEIN FAR1-RELATED SEQUENCE 5-LIKE ISOFORM X1"/>
    <property type="match status" value="1"/>
</dbReference>
<organism evidence="2 3">
    <name type="scientific">Nyssa sinensis</name>
    <dbReference type="NCBI Taxonomy" id="561372"/>
    <lineage>
        <taxon>Eukaryota</taxon>
        <taxon>Viridiplantae</taxon>
        <taxon>Streptophyta</taxon>
        <taxon>Embryophyta</taxon>
        <taxon>Tracheophyta</taxon>
        <taxon>Spermatophyta</taxon>
        <taxon>Magnoliopsida</taxon>
        <taxon>eudicotyledons</taxon>
        <taxon>Gunneridae</taxon>
        <taxon>Pentapetalae</taxon>
        <taxon>asterids</taxon>
        <taxon>Cornales</taxon>
        <taxon>Nyssaceae</taxon>
        <taxon>Nyssa</taxon>
    </lineage>
</organism>
<evidence type="ECO:0000313" key="3">
    <source>
        <dbReference type="Proteomes" id="UP000325577"/>
    </source>
</evidence>
<dbReference type="EMBL" id="CM018043">
    <property type="protein sequence ID" value="KAA8531414.1"/>
    <property type="molecule type" value="Genomic_DNA"/>
</dbReference>